<evidence type="ECO:0000313" key="2">
    <source>
        <dbReference type="Proteomes" id="UP000814140"/>
    </source>
</evidence>
<sequence length="575" mass="63545">MMLKLFPVVVSAFVSGVVSCLAPHQQPFSSLGFPKDTVVLTPDLVEFIQGVVESHHVPGLSLAVVRPDGKSEFASWGRKTEDGDPATPDTLFPIASCSKAFVSTAIGILIDDYAHGRNTTPLPAGLKELNWDTRLKDILPGEWELMDPWASEKANLVDILSHVSGLPRHDFSHGPTDTPATVVRDLRHLRPAFELRQQWSYNNQMYMVGAYLISRFTGSYTDFVNDRIFKPLNMTETTYSPNAAHASGKATQTWSSLGRRIPWWFSEDWQVDLSMGPGGVISSVEDLEKWVQILINGGIDTRTKTTIIPRSSFDTIVSAHTIARGNPVVLREPAVITYGLGWERTVFAGHDIIQHDGGIPGASSRVTASPIDRIGMVVLANADQKEAAITLISNATLRRALGLEDKFPLIDVSPQEASRSTSTLEPKETPHLPPYDLTGTYLNEAYGTIVLCNTSSRSKHCDKVLADYRTVHGVAPPNDLFAEFRTLWSSHVHFTHAENNIWHIFPTYLFPEGYGRDTAPFSTEEVFGPSVNFVFEDREIVGFGLTGAVEEGPTVRQKEGGSVQYTSEVWFTKVY</sequence>
<proteinExistence type="predicted"/>
<reference evidence="1" key="1">
    <citation type="submission" date="2021-03" db="EMBL/GenBank/DDBJ databases">
        <authorList>
            <consortium name="DOE Joint Genome Institute"/>
            <person name="Ahrendt S."/>
            <person name="Looney B.P."/>
            <person name="Miyauchi S."/>
            <person name="Morin E."/>
            <person name="Drula E."/>
            <person name="Courty P.E."/>
            <person name="Chicoki N."/>
            <person name="Fauchery L."/>
            <person name="Kohler A."/>
            <person name="Kuo A."/>
            <person name="Labutti K."/>
            <person name="Pangilinan J."/>
            <person name="Lipzen A."/>
            <person name="Riley R."/>
            <person name="Andreopoulos W."/>
            <person name="He G."/>
            <person name="Johnson J."/>
            <person name="Barry K.W."/>
            <person name="Grigoriev I.V."/>
            <person name="Nagy L."/>
            <person name="Hibbett D."/>
            <person name="Henrissat B."/>
            <person name="Matheny P.B."/>
            <person name="Labbe J."/>
            <person name="Martin F."/>
        </authorList>
    </citation>
    <scope>NUCLEOTIDE SEQUENCE</scope>
    <source>
        <strain evidence="1">HHB10654</strain>
    </source>
</reference>
<accession>A0ACB8T3E4</accession>
<dbReference type="EMBL" id="MU277204">
    <property type="protein sequence ID" value="KAI0063209.1"/>
    <property type="molecule type" value="Genomic_DNA"/>
</dbReference>
<name>A0ACB8T3E4_9AGAM</name>
<keyword evidence="2" id="KW-1185">Reference proteome</keyword>
<comment type="caution">
    <text evidence="1">The sequence shown here is derived from an EMBL/GenBank/DDBJ whole genome shotgun (WGS) entry which is preliminary data.</text>
</comment>
<dbReference type="Proteomes" id="UP000814140">
    <property type="component" value="Unassembled WGS sequence"/>
</dbReference>
<gene>
    <name evidence="1" type="ORF">BV25DRAFT_1915530</name>
</gene>
<protein>
    <submittedName>
        <fullName evidence="1">Beta-lactamase/transpeptidase-like protein</fullName>
    </submittedName>
</protein>
<reference evidence="1" key="2">
    <citation type="journal article" date="2022" name="New Phytol.">
        <title>Evolutionary transition to the ectomycorrhizal habit in the genomes of a hyperdiverse lineage of mushroom-forming fungi.</title>
        <authorList>
            <person name="Looney B."/>
            <person name="Miyauchi S."/>
            <person name="Morin E."/>
            <person name="Drula E."/>
            <person name="Courty P.E."/>
            <person name="Kohler A."/>
            <person name="Kuo A."/>
            <person name="LaButti K."/>
            <person name="Pangilinan J."/>
            <person name="Lipzen A."/>
            <person name="Riley R."/>
            <person name="Andreopoulos W."/>
            <person name="He G."/>
            <person name="Johnson J."/>
            <person name="Nolan M."/>
            <person name="Tritt A."/>
            <person name="Barry K.W."/>
            <person name="Grigoriev I.V."/>
            <person name="Nagy L.G."/>
            <person name="Hibbett D."/>
            <person name="Henrissat B."/>
            <person name="Matheny P.B."/>
            <person name="Labbe J."/>
            <person name="Martin F.M."/>
        </authorList>
    </citation>
    <scope>NUCLEOTIDE SEQUENCE</scope>
    <source>
        <strain evidence="1">HHB10654</strain>
    </source>
</reference>
<evidence type="ECO:0000313" key="1">
    <source>
        <dbReference type="EMBL" id="KAI0063209.1"/>
    </source>
</evidence>
<organism evidence="1 2">
    <name type="scientific">Artomyces pyxidatus</name>
    <dbReference type="NCBI Taxonomy" id="48021"/>
    <lineage>
        <taxon>Eukaryota</taxon>
        <taxon>Fungi</taxon>
        <taxon>Dikarya</taxon>
        <taxon>Basidiomycota</taxon>
        <taxon>Agaricomycotina</taxon>
        <taxon>Agaricomycetes</taxon>
        <taxon>Russulales</taxon>
        <taxon>Auriscalpiaceae</taxon>
        <taxon>Artomyces</taxon>
    </lineage>
</organism>